<comment type="caution">
    <text evidence="1">The sequence shown here is derived from an EMBL/GenBank/DDBJ whole genome shotgun (WGS) entry which is preliminary data.</text>
</comment>
<evidence type="ECO:0000313" key="1">
    <source>
        <dbReference type="EMBL" id="GAA0148102.1"/>
    </source>
</evidence>
<protein>
    <submittedName>
        <fullName evidence="1">Uncharacterized protein</fullName>
    </submittedName>
</protein>
<dbReference type="PANTHER" id="PTHR11439:SF517">
    <property type="entry name" value="CYSTEINE-RICH RLK (RECEPTOR-LIKE PROTEIN KINASE) 8"/>
    <property type="match status" value="1"/>
</dbReference>
<keyword evidence="2" id="KW-1185">Reference proteome</keyword>
<accession>A0AAV3P8S8</accession>
<sequence length="159" mass="17705">MAKPTEMHMQVAKRILRYLRGTTELGIYYQKGENGKELKAYTDSDYAGDTNDMKSISGDVFLLSAGAIAWCSKKQLIVTLSSTEAEFIALSKNPIMHGRSKHIDIRFHFLRDLTMEGVISLSFCGTADQIADIMTKPLKTDTFLKLRSALGMCEATQIS</sequence>
<dbReference type="PANTHER" id="PTHR11439">
    <property type="entry name" value="GAG-POL-RELATED RETROTRANSPOSON"/>
    <property type="match status" value="1"/>
</dbReference>
<dbReference type="AlphaFoldDB" id="A0AAV3P8S8"/>
<reference evidence="1 2" key="1">
    <citation type="submission" date="2024-01" db="EMBL/GenBank/DDBJ databases">
        <title>The complete chloroplast genome sequence of Lithospermum erythrorhizon: insights into the phylogenetic relationship among Boraginaceae species and the maternal lineages of purple gromwells.</title>
        <authorList>
            <person name="Okada T."/>
            <person name="Watanabe K."/>
        </authorList>
    </citation>
    <scope>NUCLEOTIDE SEQUENCE [LARGE SCALE GENOMIC DNA]</scope>
</reference>
<name>A0AAV3P8S8_LITER</name>
<dbReference type="Proteomes" id="UP001454036">
    <property type="component" value="Unassembled WGS sequence"/>
</dbReference>
<gene>
    <name evidence="1" type="ORF">LIER_07634</name>
</gene>
<organism evidence="1 2">
    <name type="scientific">Lithospermum erythrorhizon</name>
    <name type="common">Purple gromwell</name>
    <name type="synonym">Lithospermum officinale var. erythrorhizon</name>
    <dbReference type="NCBI Taxonomy" id="34254"/>
    <lineage>
        <taxon>Eukaryota</taxon>
        <taxon>Viridiplantae</taxon>
        <taxon>Streptophyta</taxon>
        <taxon>Embryophyta</taxon>
        <taxon>Tracheophyta</taxon>
        <taxon>Spermatophyta</taxon>
        <taxon>Magnoliopsida</taxon>
        <taxon>eudicotyledons</taxon>
        <taxon>Gunneridae</taxon>
        <taxon>Pentapetalae</taxon>
        <taxon>asterids</taxon>
        <taxon>lamiids</taxon>
        <taxon>Boraginales</taxon>
        <taxon>Boraginaceae</taxon>
        <taxon>Boraginoideae</taxon>
        <taxon>Lithospermeae</taxon>
        <taxon>Lithospermum</taxon>
    </lineage>
</organism>
<dbReference type="EMBL" id="BAABME010001184">
    <property type="protein sequence ID" value="GAA0148102.1"/>
    <property type="molecule type" value="Genomic_DNA"/>
</dbReference>
<dbReference type="CDD" id="cd09272">
    <property type="entry name" value="RNase_HI_RT_Ty1"/>
    <property type="match status" value="1"/>
</dbReference>
<proteinExistence type="predicted"/>
<evidence type="ECO:0000313" key="2">
    <source>
        <dbReference type="Proteomes" id="UP001454036"/>
    </source>
</evidence>